<dbReference type="Proteomes" id="UP000321805">
    <property type="component" value="Chromosome"/>
</dbReference>
<dbReference type="InterPro" id="IPR052904">
    <property type="entry name" value="Acyl-CoA_dehydrogenase-like"/>
</dbReference>
<comment type="cofactor">
    <cofactor evidence="4">
        <name>FAD</name>
        <dbReference type="ChEBI" id="CHEBI:57692"/>
    </cofactor>
</comment>
<comment type="similarity">
    <text evidence="1 4">Belongs to the acyl-CoA dehydrogenase family.</text>
</comment>
<dbReference type="AlphaFoldDB" id="A0A5B8U740"/>
<dbReference type="PANTHER" id="PTHR42707:SF3">
    <property type="entry name" value="ACYL-COA DEHYDROGENASE AIDB-RELATED"/>
    <property type="match status" value="1"/>
</dbReference>
<dbReference type="Gene3D" id="6.10.250.600">
    <property type="match status" value="1"/>
</dbReference>
<keyword evidence="2 4" id="KW-0285">Flavoprotein</keyword>
<evidence type="ECO:0000259" key="5">
    <source>
        <dbReference type="Pfam" id="PF00441"/>
    </source>
</evidence>
<accession>A0A5B8U740</accession>
<proteinExistence type="inferred from homology"/>
<organism evidence="8 9">
    <name type="scientific">Baekduia soli</name>
    <dbReference type="NCBI Taxonomy" id="496014"/>
    <lineage>
        <taxon>Bacteria</taxon>
        <taxon>Bacillati</taxon>
        <taxon>Actinomycetota</taxon>
        <taxon>Thermoleophilia</taxon>
        <taxon>Solirubrobacterales</taxon>
        <taxon>Baekduiaceae</taxon>
        <taxon>Baekduia</taxon>
    </lineage>
</organism>
<keyword evidence="9" id="KW-1185">Reference proteome</keyword>
<evidence type="ECO:0000256" key="3">
    <source>
        <dbReference type="ARBA" id="ARBA00022827"/>
    </source>
</evidence>
<dbReference type="GO" id="GO:0003995">
    <property type="term" value="F:acyl-CoA dehydrogenase activity"/>
    <property type="evidence" value="ECO:0007669"/>
    <property type="project" value="TreeGrafter"/>
</dbReference>
<dbReference type="InterPro" id="IPR009075">
    <property type="entry name" value="AcylCo_DH/oxidase_C"/>
</dbReference>
<dbReference type="SUPFAM" id="SSF47203">
    <property type="entry name" value="Acyl-CoA dehydrogenase C-terminal domain-like"/>
    <property type="match status" value="1"/>
</dbReference>
<dbReference type="PANTHER" id="PTHR42707">
    <property type="entry name" value="ACYL-COA DEHYDROGENASE"/>
    <property type="match status" value="1"/>
</dbReference>
<sequence length="546" mass="58826">MLDEQLRSGDSHPQVREVLNQSVPLEPINTYEAWIGLQEGTQREGGGWGAGPLRDLGALAGSAEAREHSFRAERNAPVLAPYDRFGHRVDAVESDPSWHWLLRQGVEHGIHSLPWTDPGPGAHVVRAGMYMLWHNVNTGVMCPISMNYSAVPALRAAAPDLAAEWEPRLVSRDFGAYSQIGVVMTERQGGSDVRTNTTTAVPAGDGTYELWGHKWFCSHPTCEHFLVLARTPGGLSCFLVERGPGMEFQRLKDKLGTRALASSEVEYRGARARMVGEEGRGIPVIIAMINFTRLECLLGGTASIRRGVLEAVHHCRRREAFGTPLADLPLMRNVLADLQLESEAATVAALRVARAYDDDEPAFRRFATAVMKFGVCKRAVDHAGEALECLGGNGYVEDSGLPQHFRDSGLPSIWDGSGNVVALDVLRAMETDPEALPAFLAECELGAGADRRLDAHLARVRETTGALLGGDDTGRAQRLAEAQFTARRTVEDLALALQGSLLVRHAPAPVADAFCATRLGGEGGRSYGTLPAGADASAILARAVPA</sequence>
<dbReference type="Gene3D" id="2.40.110.20">
    <property type="match status" value="1"/>
</dbReference>
<dbReference type="InterPro" id="IPR006091">
    <property type="entry name" value="Acyl-CoA_Oxase/DH_mid-dom"/>
</dbReference>
<dbReference type="InterPro" id="IPR009100">
    <property type="entry name" value="AcylCoA_DH/oxidase_NM_dom_sf"/>
</dbReference>
<feature type="domain" description="Adaptive response protein AidB N-terminal" evidence="7">
    <location>
        <begin position="20"/>
        <end position="174"/>
    </location>
</feature>
<evidence type="ECO:0000259" key="6">
    <source>
        <dbReference type="Pfam" id="PF02770"/>
    </source>
</evidence>
<dbReference type="EMBL" id="CP042430">
    <property type="protein sequence ID" value="QEC48735.1"/>
    <property type="molecule type" value="Genomic_DNA"/>
</dbReference>
<protein>
    <submittedName>
        <fullName evidence="8">DNA alkylation response protein</fullName>
    </submittedName>
</protein>
<keyword evidence="3 4" id="KW-0274">FAD</keyword>
<evidence type="ECO:0000313" key="9">
    <source>
        <dbReference type="Proteomes" id="UP000321805"/>
    </source>
</evidence>
<feature type="domain" description="Acyl-CoA dehydrogenase/oxidase C-terminal" evidence="5">
    <location>
        <begin position="279"/>
        <end position="429"/>
    </location>
</feature>
<dbReference type="KEGG" id="bsol:FSW04_14920"/>
<name>A0A5B8U740_9ACTN</name>
<dbReference type="SUPFAM" id="SSF56645">
    <property type="entry name" value="Acyl-CoA dehydrogenase NM domain-like"/>
    <property type="match status" value="1"/>
</dbReference>
<dbReference type="Pfam" id="PF00441">
    <property type="entry name" value="Acyl-CoA_dh_1"/>
    <property type="match status" value="1"/>
</dbReference>
<reference evidence="8 9" key="1">
    <citation type="journal article" date="2018" name="J. Microbiol.">
        <title>Baekduia soli gen. nov., sp. nov., a novel bacterium isolated from the soil of Baekdu Mountain and proposal of a novel family name, Baekduiaceae fam. nov.</title>
        <authorList>
            <person name="An D.S."/>
            <person name="Siddiqi M.Z."/>
            <person name="Kim K.H."/>
            <person name="Yu H.S."/>
            <person name="Im W.T."/>
        </authorList>
    </citation>
    <scope>NUCLEOTIDE SEQUENCE [LARGE SCALE GENOMIC DNA]</scope>
    <source>
        <strain evidence="8 9">BR7-21</strain>
    </source>
</reference>
<feature type="domain" description="Acyl-CoA oxidase/dehydrogenase middle" evidence="6">
    <location>
        <begin position="183"/>
        <end position="267"/>
    </location>
</feature>
<evidence type="ECO:0000256" key="4">
    <source>
        <dbReference type="RuleBase" id="RU362125"/>
    </source>
</evidence>
<dbReference type="OrthoDB" id="9771038at2"/>
<dbReference type="Pfam" id="PF02770">
    <property type="entry name" value="Acyl-CoA_dh_M"/>
    <property type="match status" value="1"/>
</dbReference>
<keyword evidence="4" id="KW-0560">Oxidoreductase</keyword>
<dbReference type="RefSeq" id="WP_146920606.1">
    <property type="nucleotide sequence ID" value="NZ_CP042430.1"/>
</dbReference>
<evidence type="ECO:0000313" key="8">
    <source>
        <dbReference type="EMBL" id="QEC48735.1"/>
    </source>
</evidence>
<dbReference type="Pfam" id="PF18158">
    <property type="entry name" value="AidB_N"/>
    <property type="match status" value="1"/>
</dbReference>
<dbReference type="InterPro" id="IPR036250">
    <property type="entry name" value="AcylCo_DH-like_C"/>
</dbReference>
<evidence type="ECO:0000256" key="1">
    <source>
        <dbReference type="ARBA" id="ARBA00009347"/>
    </source>
</evidence>
<evidence type="ECO:0000256" key="2">
    <source>
        <dbReference type="ARBA" id="ARBA00022630"/>
    </source>
</evidence>
<evidence type="ECO:0000259" key="7">
    <source>
        <dbReference type="Pfam" id="PF18158"/>
    </source>
</evidence>
<dbReference type="Gene3D" id="1.20.140.10">
    <property type="entry name" value="Butyryl-CoA Dehydrogenase, subunit A, domain 3"/>
    <property type="match status" value="1"/>
</dbReference>
<dbReference type="InterPro" id="IPR041504">
    <property type="entry name" value="AidB_N"/>
</dbReference>
<gene>
    <name evidence="8" type="ORF">FSW04_14920</name>
</gene>